<accession>A0A1L4BT25</accession>
<evidence type="ECO:0000313" key="3">
    <source>
        <dbReference type="Proteomes" id="UP000184222"/>
    </source>
</evidence>
<organism evidence="2 3">
    <name type="scientific">Francisella uliginis</name>
    <dbReference type="NCBI Taxonomy" id="573570"/>
    <lineage>
        <taxon>Bacteria</taxon>
        <taxon>Pseudomonadati</taxon>
        <taxon>Pseudomonadota</taxon>
        <taxon>Gammaproteobacteria</taxon>
        <taxon>Thiotrichales</taxon>
        <taxon>Francisellaceae</taxon>
        <taxon>Francisella</taxon>
    </lineage>
</organism>
<dbReference type="SUPFAM" id="SSF81301">
    <property type="entry name" value="Nucleotidyltransferase"/>
    <property type="match status" value="1"/>
</dbReference>
<dbReference type="CDD" id="cd05399">
    <property type="entry name" value="NT_Rel-Spo_like"/>
    <property type="match status" value="1"/>
</dbReference>
<dbReference type="OrthoDB" id="9801824at2"/>
<sequence length="369" mass="42719">MDISKILEDTNITNACLKQANISEKELSEIISDYLSRIDDFKSTASYLANTLQQCDNVHSVRWRVKDASHLLKKIVRKKKEGNKKYADISVKNYLKIITDLIGIRALHLFKNEWEDIYHYVNQKYETHEKIVYIRKGDNEVVEHKDCEVKEHPIGYRSTHYVIKAKPLKEEIFCEIQVRTIFEEGWSEIDHRVRYPDFSDDKSILHFLTVFNRFAGSADEMASFLNNLVTTLKEERVKQKAINNSNETKINNLNYEIEHLKMQLEEMSSDKKTSSGKEVANQNFDNLFSRITNIQNSIKTLNSNDVSKTINELGLPVINADILANALEDTDVLYNASKIIEELCPEIDMDEVVKSIESSDTDDQNENKN</sequence>
<dbReference type="Proteomes" id="UP000184222">
    <property type="component" value="Chromosome"/>
</dbReference>
<dbReference type="AlphaFoldDB" id="A0A1L4BT25"/>
<feature type="domain" description="RelA/SpoT" evidence="1">
    <location>
        <begin position="63"/>
        <end position="201"/>
    </location>
</feature>
<dbReference type="EMBL" id="CP016796">
    <property type="protein sequence ID" value="API87003.1"/>
    <property type="molecule type" value="Genomic_DNA"/>
</dbReference>
<name>A0A1L4BT25_9GAMM</name>
<proteinExistence type="predicted"/>
<gene>
    <name evidence="2" type="ORF">F7310_06375</name>
</gene>
<dbReference type="Pfam" id="PF04607">
    <property type="entry name" value="RelA_SpoT"/>
    <property type="match status" value="1"/>
</dbReference>
<dbReference type="Gene3D" id="3.30.460.10">
    <property type="entry name" value="Beta Polymerase, domain 2"/>
    <property type="match status" value="1"/>
</dbReference>
<evidence type="ECO:0000313" key="2">
    <source>
        <dbReference type="EMBL" id="API87003.1"/>
    </source>
</evidence>
<dbReference type="RefSeq" id="WP_072712623.1">
    <property type="nucleotide sequence ID" value="NZ_CP016796.1"/>
</dbReference>
<dbReference type="PANTHER" id="PTHR41773">
    <property type="entry name" value="GTP PYROPHOSPHATASE-RELATED"/>
    <property type="match status" value="1"/>
</dbReference>
<dbReference type="STRING" id="573570.F7310_06375"/>
<reference evidence="2 3" key="1">
    <citation type="journal article" date="2016" name="Appl. Environ. Microbiol.">
        <title>Whole genome relationships among Francisella bacteria of diverse origin define new species and provide specific regions for detection.</title>
        <authorList>
            <person name="Challacombe J.F."/>
            <person name="Petersen J.M."/>
            <person name="Gallegos-Graves V."/>
            <person name="Hodge D."/>
            <person name="Pillai S."/>
            <person name="Kuske C.R."/>
        </authorList>
    </citation>
    <scope>NUCLEOTIDE SEQUENCE [LARGE SCALE GENOMIC DNA]</scope>
    <source>
        <strain evidence="3">TX07-7310</strain>
    </source>
</reference>
<dbReference type="PANTHER" id="PTHR41773:SF1">
    <property type="entry name" value="RELA_SPOT DOMAIN-CONTAINING PROTEIN"/>
    <property type="match status" value="1"/>
</dbReference>
<protein>
    <recommendedName>
        <fullName evidence="1">RelA/SpoT domain-containing protein</fullName>
    </recommendedName>
</protein>
<dbReference type="KEGG" id="frx:F7310_06375"/>
<keyword evidence="3" id="KW-1185">Reference proteome</keyword>
<dbReference type="GO" id="GO:0015969">
    <property type="term" value="P:guanosine tetraphosphate metabolic process"/>
    <property type="evidence" value="ECO:0007669"/>
    <property type="project" value="InterPro"/>
</dbReference>
<dbReference type="InterPro" id="IPR043519">
    <property type="entry name" value="NT_sf"/>
</dbReference>
<dbReference type="SMART" id="SM00954">
    <property type="entry name" value="RelA_SpoT"/>
    <property type="match status" value="1"/>
</dbReference>
<evidence type="ECO:0000259" key="1">
    <source>
        <dbReference type="SMART" id="SM00954"/>
    </source>
</evidence>
<dbReference type="InterPro" id="IPR007685">
    <property type="entry name" value="RelA_SpoT"/>
</dbReference>